<dbReference type="Proteomes" id="UP000034581">
    <property type="component" value="Unassembled WGS sequence"/>
</dbReference>
<dbReference type="EMBL" id="LBQB01000001">
    <property type="protein sequence ID" value="KKP70120.1"/>
    <property type="molecule type" value="Genomic_DNA"/>
</dbReference>
<keyword evidence="4" id="KW-0472">Membrane</keyword>
<dbReference type="Pfam" id="PF00496">
    <property type="entry name" value="SBP_bac_5"/>
    <property type="match status" value="1"/>
</dbReference>
<dbReference type="AlphaFoldDB" id="A0A0G0E458"/>
<evidence type="ECO:0000256" key="2">
    <source>
        <dbReference type="ARBA" id="ARBA00022448"/>
    </source>
</evidence>
<protein>
    <submittedName>
        <fullName evidence="6">Extracellular solute-binding protein</fullName>
    </submittedName>
</protein>
<keyword evidence="4" id="KW-0812">Transmembrane</keyword>
<dbReference type="PANTHER" id="PTHR30290:SF9">
    <property type="entry name" value="OLIGOPEPTIDE-BINDING PROTEIN APPA"/>
    <property type="match status" value="1"/>
</dbReference>
<evidence type="ECO:0000256" key="1">
    <source>
        <dbReference type="ARBA" id="ARBA00005695"/>
    </source>
</evidence>
<evidence type="ECO:0000256" key="3">
    <source>
        <dbReference type="ARBA" id="ARBA00022729"/>
    </source>
</evidence>
<dbReference type="SUPFAM" id="SSF53850">
    <property type="entry name" value="Periplasmic binding protein-like II"/>
    <property type="match status" value="1"/>
</dbReference>
<dbReference type="GO" id="GO:1904680">
    <property type="term" value="F:peptide transmembrane transporter activity"/>
    <property type="evidence" value="ECO:0007669"/>
    <property type="project" value="TreeGrafter"/>
</dbReference>
<reference evidence="6 7" key="1">
    <citation type="journal article" date="2015" name="Nature">
        <title>rRNA introns, odd ribosomes, and small enigmatic genomes across a large radiation of phyla.</title>
        <authorList>
            <person name="Brown C.T."/>
            <person name="Hug L.A."/>
            <person name="Thomas B.C."/>
            <person name="Sharon I."/>
            <person name="Castelle C.J."/>
            <person name="Singh A."/>
            <person name="Wilkins M.J."/>
            <person name="Williams K.H."/>
            <person name="Banfield J.F."/>
        </authorList>
    </citation>
    <scope>NUCLEOTIDE SEQUENCE [LARGE SCALE GENOMIC DNA]</scope>
</reference>
<evidence type="ECO:0000313" key="7">
    <source>
        <dbReference type="Proteomes" id="UP000034581"/>
    </source>
</evidence>
<dbReference type="Gene3D" id="3.10.105.10">
    <property type="entry name" value="Dipeptide-binding Protein, Domain 3"/>
    <property type="match status" value="1"/>
</dbReference>
<dbReference type="InterPro" id="IPR000914">
    <property type="entry name" value="SBP_5_dom"/>
</dbReference>
<accession>A0A0G0E458</accession>
<dbReference type="Gene3D" id="3.90.76.10">
    <property type="entry name" value="Dipeptide-binding Protein, Domain 1"/>
    <property type="match status" value="1"/>
</dbReference>
<dbReference type="GO" id="GO:0042597">
    <property type="term" value="C:periplasmic space"/>
    <property type="evidence" value="ECO:0007669"/>
    <property type="project" value="UniProtKB-ARBA"/>
</dbReference>
<evidence type="ECO:0000256" key="4">
    <source>
        <dbReference type="SAM" id="Phobius"/>
    </source>
</evidence>
<proteinExistence type="inferred from homology"/>
<feature type="transmembrane region" description="Helical" evidence="4">
    <location>
        <begin position="21"/>
        <end position="43"/>
    </location>
</feature>
<dbReference type="STRING" id="1618350.UR67_C0001G0029"/>
<evidence type="ECO:0000259" key="5">
    <source>
        <dbReference type="Pfam" id="PF00496"/>
    </source>
</evidence>
<feature type="domain" description="Solute-binding protein family 5" evidence="5">
    <location>
        <begin position="101"/>
        <end position="447"/>
    </location>
</feature>
<dbReference type="GO" id="GO:0043190">
    <property type="term" value="C:ATP-binding cassette (ABC) transporter complex"/>
    <property type="evidence" value="ECO:0007669"/>
    <property type="project" value="InterPro"/>
</dbReference>
<dbReference type="PANTHER" id="PTHR30290">
    <property type="entry name" value="PERIPLASMIC BINDING COMPONENT OF ABC TRANSPORTER"/>
    <property type="match status" value="1"/>
</dbReference>
<dbReference type="InterPro" id="IPR030678">
    <property type="entry name" value="Peptide/Ni-bd"/>
</dbReference>
<keyword evidence="2" id="KW-0813">Transport</keyword>
<dbReference type="InterPro" id="IPR039424">
    <property type="entry name" value="SBP_5"/>
</dbReference>
<sequence length="542" mass="63288">MPTPISPLKFINETRESIKKSHFSSIITIILGVTIVAAILYYLTTNYSSTVFHQNELREGIIGQPRFLNPLFSEENEIDRTVTSLVFNGLVKYDYDTKSFIGDIAEKYEIQEDGKVYHFYLKDNIYFHDGQKLTIDDILFTYEVIQSDNYHDFWKDAFSDVQIEKINDKELKMTLKAPLASFIEHNTVGILPKHLFKDVNDALRPDHIFNVSPVGTGKFKYFKKELFSDAAHKIESLILNNTNNNSVISKIRFNFYDNEEALLNAFKMGEIDSFGSLNSNLQNTLKDWTKKKVNIKPLEQRYYGLFFNLKSAKKINTIEVREAIARSINLDELLKSVFPNEEVIKMNGPIETSSWAYDKDIKTYAFDLVKAKELIKDIPEEELQFTLTYPNTEVNYETATILKKHLEDIGLKIELNSVTLYNLRDTVVGPRDFEILLLGQEVFHDPDRYALWHSTQTDYPNLNISQFKSRFADRALEQERKTTDQAKRITAYKDFQRYFQSEIPAVMLYQPNYYYFIINRFADKMPISQIYTPEDRFNSLLK</sequence>
<evidence type="ECO:0000313" key="6">
    <source>
        <dbReference type="EMBL" id="KKP70120.1"/>
    </source>
</evidence>
<dbReference type="PIRSF" id="PIRSF002741">
    <property type="entry name" value="MppA"/>
    <property type="match status" value="1"/>
</dbReference>
<comment type="similarity">
    <text evidence="1">Belongs to the bacterial solute-binding protein 5 family.</text>
</comment>
<gene>
    <name evidence="6" type="ORF">UR67_C0001G0029</name>
</gene>
<comment type="caution">
    <text evidence="6">The sequence shown here is derived from an EMBL/GenBank/DDBJ whole genome shotgun (WGS) entry which is preliminary data.</text>
</comment>
<organism evidence="6 7">
    <name type="scientific">candidate division CPR3 bacterium GW2011_GWF2_35_18</name>
    <dbReference type="NCBI Taxonomy" id="1618350"/>
    <lineage>
        <taxon>Bacteria</taxon>
        <taxon>Bacteria division CPR3</taxon>
    </lineage>
</organism>
<keyword evidence="3" id="KW-0732">Signal</keyword>
<keyword evidence="4" id="KW-1133">Transmembrane helix</keyword>
<dbReference type="Gene3D" id="3.40.190.10">
    <property type="entry name" value="Periplasmic binding protein-like II"/>
    <property type="match status" value="1"/>
</dbReference>
<name>A0A0G0E458_UNCC3</name>
<dbReference type="GO" id="GO:0015833">
    <property type="term" value="P:peptide transport"/>
    <property type="evidence" value="ECO:0007669"/>
    <property type="project" value="TreeGrafter"/>
</dbReference>